<gene>
    <name evidence="2" type="ORF">RIF29_08580</name>
</gene>
<dbReference type="EMBL" id="JAYWIO010000002">
    <property type="protein sequence ID" value="KAK7280972.1"/>
    <property type="molecule type" value="Genomic_DNA"/>
</dbReference>
<dbReference type="InterPro" id="IPR036047">
    <property type="entry name" value="F-box-like_dom_sf"/>
</dbReference>
<organism evidence="2 3">
    <name type="scientific">Crotalaria pallida</name>
    <name type="common">Smooth rattlebox</name>
    <name type="synonym">Crotalaria striata</name>
    <dbReference type="NCBI Taxonomy" id="3830"/>
    <lineage>
        <taxon>Eukaryota</taxon>
        <taxon>Viridiplantae</taxon>
        <taxon>Streptophyta</taxon>
        <taxon>Embryophyta</taxon>
        <taxon>Tracheophyta</taxon>
        <taxon>Spermatophyta</taxon>
        <taxon>Magnoliopsida</taxon>
        <taxon>eudicotyledons</taxon>
        <taxon>Gunneridae</taxon>
        <taxon>Pentapetalae</taxon>
        <taxon>rosids</taxon>
        <taxon>fabids</taxon>
        <taxon>Fabales</taxon>
        <taxon>Fabaceae</taxon>
        <taxon>Papilionoideae</taxon>
        <taxon>50 kb inversion clade</taxon>
        <taxon>genistoids sensu lato</taxon>
        <taxon>core genistoids</taxon>
        <taxon>Crotalarieae</taxon>
        <taxon>Crotalaria</taxon>
    </lineage>
</organism>
<dbReference type="InterPro" id="IPR055357">
    <property type="entry name" value="LRR_At1g61320_AtMIF1"/>
</dbReference>
<keyword evidence="3" id="KW-1185">Reference proteome</keyword>
<dbReference type="SUPFAM" id="SSF81383">
    <property type="entry name" value="F-box domain"/>
    <property type="match status" value="2"/>
</dbReference>
<evidence type="ECO:0000313" key="2">
    <source>
        <dbReference type="EMBL" id="KAK7280972.1"/>
    </source>
</evidence>
<dbReference type="PANTHER" id="PTHR31900">
    <property type="entry name" value="F-BOX/RNI SUPERFAMILY PROTEIN-RELATED"/>
    <property type="match status" value="1"/>
</dbReference>
<dbReference type="InterPro" id="IPR006566">
    <property type="entry name" value="FBD"/>
</dbReference>
<proteinExistence type="predicted"/>
<dbReference type="Gene3D" id="1.20.1280.50">
    <property type="match status" value="2"/>
</dbReference>
<evidence type="ECO:0000259" key="1">
    <source>
        <dbReference type="SMART" id="SM00256"/>
    </source>
</evidence>
<feature type="domain" description="F-box" evidence="1">
    <location>
        <begin position="24"/>
        <end position="64"/>
    </location>
</feature>
<dbReference type="InterPro" id="IPR050232">
    <property type="entry name" value="FBL13/AtMIF1-like"/>
</dbReference>
<reference evidence="2 3" key="1">
    <citation type="submission" date="2024-01" db="EMBL/GenBank/DDBJ databases">
        <title>The genomes of 5 underutilized Papilionoideae crops provide insights into root nodulation and disease resistanc.</title>
        <authorList>
            <person name="Yuan L."/>
        </authorList>
    </citation>
    <scope>NUCLEOTIDE SEQUENCE [LARGE SCALE GENOMIC DNA]</scope>
    <source>
        <strain evidence="2">ZHUSHIDOU_FW_LH</strain>
        <tissue evidence="2">Leaf</tissue>
    </source>
</reference>
<dbReference type="PANTHER" id="PTHR31900:SF32">
    <property type="entry name" value="F-BOX_RNI_FBD-LIKE DOMAIN PROTEIN"/>
    <property type="match status" value="1"/>
</dbReference>
<dbReference type="Pfam" id="PF08387">
    <property type="entry name" value="FBD"/>
    <property type="match status" value="1"/>
</dbReference>
<sequence length="855" mass="99024">MEILASNKKQMIALHDEPDIISKLPDSIIGYILSYLPTKYAVRTSVLSKEWESKWTHITNLSIEDAMSEQTRENRQRFVNFVNRVLQNLSSKKIHTFNLHLSRLFSRKENQCYSLPEWILSTLNLEVENLCVEYITNKRYNLSISLLPCTSLVHLELNIYCNLILYSSNCFRNLKIMKLSKIRFVGDRLSNQDVVLNFPALKLFYAKYCSWSNVKSIIVEAPLLEKVSLVFQSEDNNEPWSPTFKVLSMNLKTFYYIGNLVEDIILSNPFSVIHAWVNVNRSAKACKFLQQFRGVSFLKLSSTTIQGLRRDEVYASTLPMFQSLIHLALELSSSFPYEDVLMNLLDKTPILKNLEIAFDFDRSDKNIVMPKNLPYCFLSSLKDATISTYNCCANSLSLTKYILEHTKVMEKLTIKVPVSKKGQVRKELQIPNALNPTILQVEKIAKCGQDKTMEILASNKKQMIALHDEPDIISKLPDSIIGYILSYLPTKYAVRTSVLSKEWESKWTHITNLSIEDAMSEQTRENRQRFVNFVNRVLQNLSSKKIHTFNLHLSRLFSRKENQCYSLPEWILSTLNLEVENLCVEYITNKRYNLSISLLPCTSLVHLELNIYCNLILYSSNCFRNLKIMKLSKIRFVGDRLSNQDVVLNFPALKLFYAKYCSWSNVKSIIIEAPLLEKVSLVFQSEDNNEPWSPTFKVLSMNLKTFYYIGNLVEDIILSNPFSVVHAWGLRRDEVYASALPMFQSLIHLTLELSSSFPYEDVLMNLLDKTPILKNLEIAFDFDRSDKNIVMPKNLPYCFLSSLKDVTISTYNCCANSLSLTKYILEHTKVMEKLTIKVPCQRRDKLEKSYKFQMH</sequence>
<dbReference type="AlphaFoldDB" id="A0AAN9IJ18"/>
<dbReference type="InterPro" id="IPR053781">
    <property type="entry name" value="F-box_AtFBL13-like"/>
</dbReference>
<comment type="caution">
    <text evidence="2">The sequence shown here is derived from an EMBL/GenBank/DDBJ whole genome shotgun (WGS) entry which is preliminary data.</text>
</comment>
<accession>A0AAN9IJ18</accession>
<dbReference type="CDD" id="cd22160">
    <property type="entry name" value="F-box_AtFBL13-like"/>
    <property type="match status" value="2"/>
</dbReference>
<name>A0AAN9IJ18_CROPI</name>
<protein>
    <recommendedName>
        <fullName evidence="1">F-box domain-containing protein</fullName>
    </recommendedName>
</protein>
<dbReference type="Pfam" id="PF00646">
    <property type="entry name" value="F-box"/>
    <property type="match status" value="2"/>
</dbReference>
<dbReference type="Pfam" id="PF23622">
    <property type="entry name" value="LRR_At1g61320_AtMIF1"/>
    <property type="match status" value="1"/>
</dbReference>
<feature type="domain" description="F-box" evidence="1">
    <location>
        <begin position="476"/>
        <end position="516"/>
    </location>
</feature>
<evidence type="ECO:0000313" key="3">
    <source>
        <dbReference type="Proteomes" id="UP001372338"/>
    </source>
</evidence>
<dbReference type="Proteomes" id="UP001372338">
    <property type="component" value="Unassembled WGS sequence"/>
</dbReference>
<dbReference type="InterPro" id="IPR001810">
    <property type="entry name" value="F-box_dom"/>
</dbReference>
<dbReference type="SMART" id="SM00256">
    <property type="entry name" value="FBOX"/>
    <property type="match status" value="2"/>
</dbReference>